<feature type="transmembrane region" description="Helical" evidence="6">
    <location>
        <begin position="284"/>
        <end position="304"/>
    </location>
</feature>
<reference evidence="8 9" key="1">
    <citation type="submission" date="2023-10" db="EMBL/GenBank/DDBJ databases">
        <title>Development of a sustainable strategy for remediation of hydrocarbon-contaminated territories based on the waste exchange concept.</title>
        <authorList>
            <person name="Krivoruchko A."/>
        </authorList>
    </citation>
    <scope>NUCLEOTIDE SEQUENCE [LARGE SCALE GENOMIC DNA]</scope>
    <source>
        <strain evidence="8 9">IEGM 1327</strain>
    </source>
</reference>
<evidence type="ECO:0000256" key="1">
    <source>
        <dbReference type="ARBA" id="ARBA00004651"/>
    </source>
</evidence>
<dbReference type="PANTHER" id="PTHR34820">
    <property type="entry name" value="INNER MEMBRANE PROTEIN YEBZ"/>
    <property type="match status" value="1"/>
</dbReference>
<feature type="transmembrane region" description="Helical" evidence="6">
    <location>
        <begin position="619"/>
        <end position="641"/>
    </location>
</feature>
<keyword evidence="2" id="KW-1003">Cell membrane</keyword>
<sequence>MATDDMATEAALSTRGPVNRRSGSQVMLLWAAIAAVVAAVLAALSTSQALILLGLPDPGPITTYGIPALTALGEVAAVVAVGSLLLAAFLVPPQMSGVLAIDGYIAVRTAAKASAVWAVCAAALVPLTLSDASGQPVGSVAAQPVQFLGAIGDVEASTAWAITSAVAAITAAACAAVLRHRWTPALFALSMLALIPRAVTGHSSTGGNHDIATNSLILHILAAALWVGGLLALLAHALRGGGHLAVATRRYSTLALVAFVIMAVSGVVNAAVRVPVTSLWDSTYGALILAKIAALAIVGTLGWIQRRRTVGALAHNPENRRSLITLSMIETLVLVTTVGLAVALGRTPPPPPQDASLPQAHEEALGYVLDGPPTAARLAFEWRFDLVFGSAAVIAAVLYLVAVRRRRRVGLPWQRRWTASWLMGTAVLLVATSSGVGLYSPAMFSVHMAGLTAVAIAVPLLLVLGRPATLFASVLPTAPAADAPGSREWLRAAWHSRAARIAIHPWVSTTVFLSSFYLIYPGGVFDTVADSHVAHMVMKGWFLTVGMVMFWGTVGEDPVPRPIAGLTKLLASITALAGFAFFLVVTIDLETALGASFYSGLRLDWNADLLADQRRGGTLAWGIGELPLLAAAVLAAVRWSAADESAARQRDRRIDDQGDTELEAYNTMLGGLSSRRDHP</sequence>
<feature type="transmembrane region" description="Helical" evidence="6">
    <location>
        <begin position="185"/>
        <end position="204"/>
    </location>
</feature>
<dbReference type="PANTHER" id="PTHR34820:SF4">
    <property type="entry name" value="INNER MEMBRANE PROTEIN YEBZ"/>
    <property type="match status" value="1"/>
</dbReference>
<evidence type="ECO:0000256" key="4">
    <source>
        <dbReference type="ARBA" id="ARBA00022989"/>
    </source>
</evidence>
<evidence type="ECO:0000259" key="7">
    <source>
        <dbReference type="Pfam" id="PF05425"/>
    </source>
</evidence>
<comment type="subcellular location">
    <subcellularLocation>
        <location evidence="1">Cell membrane</location>
        <topology evidence="1">Multi-pass membrane protein</topology>
    </subcellularLocation>
</comment>
<evidence type="ECO:0000256" key="6">
    <source>
        <dbReference type="SAM" id="Phobius"/>
    </source>
</evidence>
<accession>A0ABU4D7E8</accession>
<feature type="domain" description="Copper resistance protein D" evidence="7">
    <location>
        <begin position="247"/>
        <end position="344"/>
    </location>
</feature>
<feature type="transmembrane region" description="Helical" evidence="6">
    <location>
        <begin position="446"/>
        <end position="464"/>
    </location>
</feature>
<name>A0ABU4D7E8_9NOCA</name>
<keyword evidence="9" id="KW-1185">Reference proteome</keyword>
<feature type="transmembrane region" description="Helical" evidence="6">
    <location>
        <begin position="64"/>
        <end position="90"/>
    </location>
</feature>
<feature type="transmembrane region" description="Helical" evidence="6">
    <location>
        <begin position="421"/>
        <end position="440"/>
    </location>
</feature>
<feature type="transmembrane region" description="Helical" evidence="6">
    <location>
        <begin position="216"/>
        <end position="239"/>
    </location>
</feature>
<gene>
    <name evidence="8" type="ORF">R3P93_24060</name>
</gene>
<protein>
    <submittedName>
        <fullName evidence="8">Cytochrome c oxidase assembly protein</fullName>
    </submittedName>
</protein>
<dbReference type="EMBL" id="JAWLKF010000024">
    <property type="protein sequence ID" value="MDV6305648.1"/>
    <property type="molecule type" value="Genomic_DNA"/>
</dbReference>
<dbReference type="InterPro" id="IPR008457">
    <property type="entry name" value="Cu-R_CopD_dom"/>
</dbReference>
<feature type="transmembrane region" description="Helical" evidence="6">
    <location>
        <begin position="110"/>
        <end position="129"/>
    </location>
</feature>
<dbReference type="Pfam" id="PF05425">
    <property type="entry name" value="CopD"/>
    <property type="match status" value="1"/>
</dbReference>
<evidence type="ECO:0000313" key="8">
    <source>
        <dbReference type="EMBL" id="MDV6305648.1"/>
    </source>
</evidence>
<feature type="transmembrane region" description="Helical" evidence="6">
    <location>
        <begin position="501"/>
        <end position="520"/>
    </location>
</feature>
<keyword evidence="5 6" id="KW-0472">Membrane</keyword>
<evidence type="ECO:0000313" key="9">
    <source>
        <dbReference type="Proteomes" id="UP001186104"/>
    </source>
</evidence>
<evidence type="ECO:0000256" key="2">
    <source>
        <dbReference type="ARBA" id="ARBA00022475"/>
    </source>
</evidence>
<feature type="transmembrane region" description="Helical" evidence="6">
    <location>
        <begin position="28"/>
        <end position="52"/>
    </location>
</feature>
<dbReference type="Proteomes" id="UP001186104">
    <property type="component" value="Unassembled WGS sequence"/>
</dbReference>
<keyword evidence="3 6" id="KW-0812">Transmembrane</keyword>
<organism evidence="8 9">
    <name type="scientific">Rhodococcus cerastii</name>
    <dbReference type="NCBI Taxonomy" id="908616"/>
    <lineage>
        <taxon>Bacteria</taxon>
        <taxon>Bacillati</taxon>
        <taxon>Actinomycetota</taxon>
        <taxon>Actinomycetes</taxon>
        <taxon>Mycobacteriales</taxon>
        <taxon>Nocardiaceae</taxon>
        <taxon>Rhodococcus</taxon>
    </lineage>
</organism>
<feature type="transmembrane region" description="Helical" evidence="6">
    <location>
        <begin position="158"/>
        <end position="178"/>
    </location>
</feature>
<dbReference type="Pfam" id="PF09678">
    <property type="entry name" value="Caa3_CtaG"/>
    <property type="match status" value="1"/>
</dbReference>
<feature type="transmembrane region" description="Helical" evidence="6">
    <location>
        <begin position="251"/>
        <end position="272"/>
    </location>
</feature>
<dbReference type="RefSeq" id="WP_094650928.1">
    <property type="nucleotide sequence ID" value="NZ_JAWLKF010000024.1"/>
</dbReference>
<feature type="transmembrane region" description="Helical" evidence="6">
    <location>
        <begin position="382"/>
        <end position="401"/>
    </location>
</feature>
<feature type="transmembrane region" description="Helical" evidence="6">
    <location>
        <begin position="324"/>
        <end position="344"/>
    </location>
</feature>
<dbReference type="InterPro" id="IPR019108">
    <property type="entry name" value="Caa3_assmbl_CtaG-rel"/>
</dbReference>
<evidence type="ECO:0000256" key="5">
    <source>
        <dbReference type="ARBA" id="ARBA00023136"/>
    </source>
</evidence>
<feature type="transmembrane region" description="Helical" evidence="6">
    <location>
        <begin position="566"/>
        <end position="587"/>
    </location>
</feature>
<comment type="caution">
    <text evidence="8">The sequence shown here is derived from an EMBL/GenBank/DDBJ whole genome shotgun (WGS) entry which is preliminary data.</text>
</comment>
<dbReference type="InterPro" id="IPR032694">
    <property type="entry name" value="CopC/D"/>
</dbReference>
<feature type="transmembrane region" description="Helical" evidence="6">
    <location>
        <begin position="532"/>
        <end position="554"/>
    </location>
</feature>
<keyword evidence="4 6" id="KW-1133">Transmembrane helix</keyword>
<evidence type="ECO:0000256" key="3">
    <source>
        <dbReference type="ARBA" id="ARBA00022692"/>
    </source>
</evidence>
<proteinExistence type="predicted"/>